<feature type="compositionally biased region" description="Basic and acidic residues" evidence="1">
    <location>
        <begin position="1"/>
        <end position="10"/>
    </location>
</feature>
<feature type="region of interest" description="Disordered" evidence="1">
    <location>
        <begin position="1"/>
        <end position="23"/>
    </location>
</feature>
<name>A0A3P6VA30_LITSI</name>
<sequence>MEKTKKKESFTLKSNGTNLRKTFTSSAPSSAALLITVTPRGISTGEIVGQYVANNNTDGYMSNSINNDSSKKSQMAITARGEQQYREAMRRITRAGSQPTLLAHSIRDTATDK</sequence>
<accession>A0A3P6VA30</accession>
<evidence type="ECO:0000256" key="1">
    <source>
        <dbReference type="SAM" id="MobiDB-lite"/>
    </source>
</evidence>
<organism evidence="2 3">
    <name type="scientific">Litomosoides sigmodontis</name>
    <name type="common">Filarial nematode worm</name>
    <dbReference type="NCBI Taxonomy" id="42156"/>
    <lineage>
        <taxon>Eukaryota</taxon>
        <taxon>Metazoa</taxon>
        <taxon>Ecdysozoa</taxon>
        <taxon>Nematoda</taxon>
        <taxon>Chromadorea</taxon>
        <taxon>Rhabditida</taxon>
        <taxon>Spirurina</taxon>
        <taxon>Spiruromorpha</taxon>
        <taxon>Filarioidea</taxon>
        <taxon>Onchocercidae</taxon>
        <taxon>Litomosoides</taxon>
    </lineage>
</organism>
<feature type="compositionally biased region" description="Polar residues" evidence="1">
    <location>
        <begin position="11"/>
        <end position="23"/>
    </location>
</feature>
<dbReference type="EMBL" id="UYRX01000851">
    <property type="protein sequence ID" value="VDK86674.1"/>
    <property type="molecule type" value="Genomic_DNA"/>
</dbReference>
<gene>
    <name evidence="2" type="ORF">NLS_LOCUS7747</name>
</gene>
<keyword evidence="3" id="KW-1185">Reference proteome</keyword>
<feature type="region of interest" description="Disordered" evidence="1">
    <location>
        <begin position="94"/>
        <end position="113"/>
    </location>
</feature>
<dbReference type="AlphaFoldDB" id="A0A3P6VA30"/>
<protein>
    <submittedName>
        <fullName evidence="2">Uncharacterized protein</fullName>
    </submittedName>
</protein>
<dbReference type="Proteomes" id="UP000277928">
    <property type="component" value="Unassembled WGS sequence"/>
</dbReference>
<evidence type="ECO:0000313" key="3">
    <source>
        <dbReference type="Proteomes" id="UP000277928"/>
    </source>
</evidence>
<proteinExistence type="predicted"/>
<reference evidence="2 3" key="1">
    <citation type="submission" date="2018-08" db="EMBL/GenBank/DDBJ databases">
        <authorList>
            <person name="Laetsch R D."/>
            <person name="Stevens L."/>
            <person name="Kumar S."/>
            <person name="Blaxter L. M."/>
        </authorList>
    </citation>
    <scope>NUCLEOTIDE SEQUENCE [LARGE SCALE GENOMIC DNA]</scope>
</reference>
<evidence type="ECO:0000313" key="2">
    <source>
        <dbReference type="EMBL" id="VDK86674.1"/>
    </source>
</evidence>